<evidence type="ECO:0000313" key="3">
    <source>
        <dbReference type="Proteomes" id="UP000076532"/>
    </source>
</evidence>
<reference evidence="2 3" key="1">
    <citation type="journal article" date="2016" name="Mol. Biol. Evol.">
        <title>Comparative Genomics of Early-Diverging Mushroom-Forming Fungi Provides Insights into the Origins of Lignocellulose Decay Capabilities.</title>
        <authorList>
            <person name="Nagy L.G."/>
            <person name="Riley R."/>
            <person name="Tritt A."/>
            <person name="Adam C."/>
            <person name="Daum C."/>
            <person name="Floudas D."/>
            <person name="Sun H."/>
            <person name="Yadav J.S."/>
            <person name="Pangilinan J."/>
            <person name="Larsson K.H."/>
            <person name="Matsuura K."/>
            <person name="Barry K."/>
            <person name="Labutti K."/>
            <person name="Kuo R."/>
            <person name="Ohm R.A."/>
            <person name="Bhattacharya S.S."/>
            <person name="Shirouzu T."/>
            <person name="Yoshinaga Y."/>
            <person name="Martin F.M."/>
            <person name="Grigoriev I.V."/>
            <person name="Hibbett D.S."/>
        </authorList>
    </citation>
    <scope>NUCLEOTIDE SEQUENCE [LARGE SCALE GENOMIC DNA]</scope>
    <source>
        <strain evidence="2 3">CBS 109695</strain>
    </source>
</reference>
<dbReference type="EMBL" id="KV417559">
    <property type="protein sequence ID" value="KZP19988.1"/>
    <property type="molecule type" value="Genomic_DNA"/>
</dbReference>
<accession>A0A166IMK7</accession>
<dbReference type="Proteomes" id="UP000076532">
    <property type="component" value="Unassembled WGS sequence"/>
</dbReference>
<protein>
    <submittedName>
        <fullName evidence="2">Uncharacterized protein</fullName>
    </submittedName>
</protein>
<gene>
    <name evidence="2" type="ORF">FIBSPDRAFT_554340</name>
</gene>
<keyword evidence="3" id="KW-1185">Reference proteome</keyword>
<dbReference type="AlphaFoldDB" id="A0A166IMK7"/>
<evidence type="ECO:0000256" key="1">
    <source>
        <dbReference type="SAM" id="MobiDB-lite"/>
    </source>
</evidence>
<feature type="compositionally biased region" description="Gly residues" evidence="1">
    <location>
        <begin position="64"/>
        <end position="73"/>
    </location>
</feature>
<feature type="region of interest" description="Disordered" evidence="1">
    <location>
        <begin position="34"/>
        <end position="82"/>
    </location>
</feature>
<feature type="compositionally biased region" description="Pro residues" evidence="1">
    <location>
        <begin position="42"/>
        <end position="51"/>
    </location>
</feature>
<proteinExistence type="predicted"/>
<sequence length="211" mass="23452">MQSHAVQWPLLRKTRPSEFSDQIDFRVSSGFIESRCSDGYRGPPPRTPPRTPRTSQNPSKSWSGGRGGGGGGFTPTFPQPPTQREWRISTAWDVCRQVGVLPSPEFGVHRVSAKDAGLLGRRFFGLMILILEGPSGSHTLPVGQRQLEFGNRKSSRIASDIPKVSACSSSFHHAFFNLLGRHRLVLGPRHFFIHHPSFVRPKLDYVSLIGI</sequence>
<name>A0A166IMK7_9AGAM</name>
<evidence type="ECO:0000313" key="2">
    <source>
        <dbReference type="EMBL" id="KZP19988.1"/>
    </source>
</evidence>
<organism evidence="2 3">
    <name type="scientific">Athelia psychrophila</name>
    <dbReference type="NCBI Taxonomy" id="1759441"/>
    <lineage>
        <taxon>Eukaryota</taxon>
        <taxon>Fungi</taxon>
        <taxon>Dikarya</taxon>
        <taxon>Basidiomycota</taxon>
        <taxon>Agaricomycotina</taxon>
        <taxon>Agaricomycetes</taxon>
        <taxon>Agaricomycetidae</taxon>
        <taxon>Atheliales</taxon>
        <taxon>Atheliaceae</taxon>
        <taxon>Athelia</taxon>
    </lineage>
</organism>